<proteinExistence type="predicted"/>
<dbReference type="EMBL" id="AJWN02000040">
    <property type="protein sequence ID" value="OEE62142.1"/>
    <property type="molecule type" value="Genomic_DNA"/>
</dbReference>
<accession>A0A1E5CAC9</accession>
<name>A0A1E5CAC9_9GAMM</name>
<sequence>MKQIDLTRRATMRTLLIAGGSCLALSQINIWKQPKRALASTTDNAKSLAAAEEFELSSPEQDVFVAIKKNLTYSKTVKDEQIAEFAKGMVETSPPGTDFKKAFAGLQQEFQLMEYFIRYIHA</sequence>
<protein>
    <submittedName>
        <fullName evidence="1">Uncharacterized protein</fullName>
    </submittedName>
</protein>
<comment type="caution">
    <text evidence="1">The sequence shown here is derived from an EMBL/GenBank/DDBJ whole genome shotgun (WGS) entry which is preliminary data.</text>
</comment>
<organism evidence="1 2">
    <name type="scientific">Enterovibrio norvegicus FF-454</name>
    <dbReference type="NCBI Taxonomy" id="1185651"/>
    <lineage>
        <taxon>Bacteria</taxon>
        <taxon>Pseudomonadati</taxon>
        <taxon>Pseudomonadota</taxon>
        <taxon>Gammaproteobacteria</taxon>
        <taxon>Vibrionales</taxon>
        <taxon>Vibrionaceae</taxon>
        <taxon>Enterovibrio</taxon>
    </lineage>
</organism>
<evidence type="ECO:0000313" key="2">
    <source>
        <dbReference type="Proteomes" id="UP000095039"/>
    </source>
</evidence>
<dbReference type="RefSeq" id="WP_016962095.1">
    <property type="nucleotide sequence ID" value="NZ_AJWN02000040.1"/>
</dbReference>
<reference evidence="1 2" key="1">
    <citation type="journal article" date="2012" name="Science">
        <title>Ecological populations of bacteria act as socially cohesive units of antibiotic production and resistance.</title>
        <authorList>
            <person name="Cordero O.X."/>
            <person name="Wildschutte H."/>
            <person name="Kirkup B."/>
            <person name="Proehl S."/>
            <person name="Ngo L."/>
            <person name="Hussain F."/>
            <person name="Le Roux F."/>
            <person name="Mincer T."/>
            <person name="Polz M.F."/>
        </authorList>
    </citation>
    <scope>NUCLEOTIDE SEQUENCE [LARGE SCALE GENOMIC DNA]</scope>
    <source>
        <strain evidence="1 2">FF-454</strain>
    </source>
</reference>
<keyword evidence="2" id="KW-1185">Reference proteome</keyword>
<evidence type="ECO:0000313" key="1">
    <source>
        <dbReference type="EMBL" id="OEE62142.1"/>
    </source>
</evidence>
<dbReference type="Proteomes" id="UP000095039">
    <property type="component" value="Unassembled WGS sequence"/>
</dbReference>
<gene>
    <name evidence="1" type="ORF">A1OK_01150</name>
</gene>
<dbReference type="AlphaFoldDB" id="A0A1E5CAC9"/>